<evidence type="ECO:0000313" key="2">
    <source>
        <dbReference type="Proteomes" id="UP000596661"/>
    </source>
</evidence>
<sequence length="115" mass="12669">MVLTRRATSTEPQDLIVADPNVQVPLNTMNPNPDVQLAPRGDNSELENLREALGQVQGHTNTLHHSHEETHVMVNHAFETLNSKGMNSKSGWTDNLSPCVLSKQKLTVNPGRLPT</sequence>
<reference evidence="1" key="1">
    <citation type="submission" date="2018-11" db="EMBL/GenBank/DDBJ databases">
        <authorList>
            <person name="Grassa J C."/>
        </authorList>
    </citation>
    <scope>NUCLEOTIDE SEQUENCE [LARGE SCALE GENOMIC DNA]</scope>
</reference>
<dbReference type="Gramene" id="evm.model.08.1152">
    <property type="protein sequence ID" value="cds.evm.model.08.1152"/>
    <property type="gene ID" value="evm.TU.08.1152"/>
</dbReference>
<dbReference type="AlphaFoldDB" id="A0A803Q7S5"/>
<dbReference type="Proteomes" id="UP000596661">
    <property type="component" value="Chromosome 8"/>
</dbReference>
<organism evidence="1 2">
    <name type="scientific">Cannabis sativa</name>
    <name type="common">Hemp</name>
    <name type="synonym">Marijuana</name>
    <dbReference type="NCBI Taxonomy" id="3483"/>
    <lineage>
        <taxon>Eukaryota</taxon>
        <taxon>Viridiplantae</taxon>
        <taxon>Streptophyta</taxon>
        <taxon>Embryophyta</taxon>
        <taxon>Tracheophyta</taxon>
        <taxon>Spermatophyta</taxon>
        <taxon>Magnoliopsida</taxon>
        <taxon>eudicotyledons</taxon>
        <taxon>Gunneridae</taxon>
        <taxon>Pentapetalae</taxon>
        <taxon>rosids</taxon>
        <taxon>fabids</taxon>
        <taxon>Rosales</taxon>
        <taxon>Cannabaceae</taxon>
        <taxon>Cannabis</taxon>
    </lineage>
</organism>
<name>A0A803Q7S5_CANSA</name>
<proteinExistence type="predicted"/>
<keyword evidence="2" id="KW-1185">Reference proteome</keyword>
<protein>
    <submittedName>
        <fullName evidence="1">Uncharacterized protein</fullName>
    </submittedName>
</protein>
<reference evidence="1" key="2">
    <citation type="submission" date="2021-03" db="UniProtKB">
        <authorList>
            <consortium name="EnsemblPlants"/>
        </authorList>
    </citation>
    <scope>IDENTIFICATION</scope>
</reference>
<evidence type="ECO:0000313" key="1">
    <source>
        <dbReference type="EnsemblPlants" id="cds.evm.model.08.1152"/>
    </source>
</evidence>
<accession>A0A803Q7S5</accession>
<dbReference type="EMBL" id="UZAU01000705">
    <property type="status" value="NOT_ANNOTATED_CDS"/>
    <property type="molecule type" value="Genomic_DNA"/>
</dbReference>
<dbReference type="EnsemblPlants" id="evm.model.08.1152">
    <property type="protein sequence ID" value="cds.evm.model.08.1152"/>
    <property type="gene ID" value="evm.TU.08.1152"/>
</dbReference>